<accession>A0A1W0E620</accession>
<organism evidence="1 2">
    <name type="scientific">Ecytonucleospora hepatopenaei</name>
    <dbReference type="NCBI Taxonomy" id="646526"/>
    <lineage>
        <taxon>Eukaryota</taxon>
        <taxon>Fungi</taxon>
        <taxon>Fungi incertae sedis</taxon>
        <taxon>Microsporidia</taxon>
        <taxon>Enterocytozoonidae</taxon>
        <taxon>Ecytonucleospora</taxon>
    </lineage>
</organism>
<evidence type="ECO:0000313" key="1">
    <source>
        <dbReference type="EMBL" id="OQS54656.1"/>
    </source>
</evidence>
<name>A0A1W0E620_9MICR</name>
<dbReference type="SUPFAM" id="SSF52833">
    <property type="entry name" value="Thioredoxin-like"/>
    <property type="match status" value="1"/>
</dbReference>
<comment type="caution">
    <text evidence="1">The sequence shown here is derived from an EMBL/GenBank/DDBJ whole genome shotgun (WGS) entry which is preliminary data.</text>
</comment>
<dbReference type="EMBL" id="MNPJ01000019">
    <property type="protein sequence ID" value="OQS54656.1"/>
    <property type="molecule type" value="Genomic_DNA"/>
</dbReference>
<dbReference type="Proteomes" id="UP000192758">
    <property type="component" value="Unassembled WGS sequence"/>
</dbReference>
<dbReference type="InterPro" id="IPR036249">
    <property type="entry name" value="Thioredoxin-like_sf"/>
</dbReference>
<sequence>MLINFKKTFKKVFVILFYFFINIQSIIKRFTQQTNNANILFLNKDNFDSIKNNSWCVTFNKHTANKLSELTTNNVAFLCVNSFETGKLAARLQPKEYSEVIYLENGEITSKYGKRHILNEEQIQPNQVFDYLCFFIIKEIKHNFLNFSAKDVVKTFVESLW</sequence>
<keyword evidence="2" id="KW-1185">Reference proteome</keyword>
<gene>
    <name evidence="1" type="ORF">EHP00_428</name>
</gene>
<dbReference type="AlphaFoldDB" id="A0A1W0E620"/>
<protein>
    <submittedName>
        <fullName evidence="1">Uncharacterized protein</fullName>
    </submittedName>
</protein>
<evidence type="ECO:0000313" key="2">
    <source>
        <dbReference type="Proteomes" id="UP000192758"/>
    </source>
</evidence>
<reference evidence="1 2" key="1">
    <citation type="journal article" date="2017" name="Environ. Microbiol.">
        <title>Decay of the glycolytic pathway and adaptation to intranuclear parasitism within Enterocytozoonidae microsporidia.</title>
        <authorList>
            <person name="Wiredu Boakye D."/>
            <person name="Jaroenlak P."/>
            <person name="Prachumwat A."/>
            <person name="Williams T.A."/>
            <person name="Bateman K.S."/>
            <person name="Itsathitphaisarn O."/>
            <person name="Sritunyalucksana K."/>
            <person name="Paszkiewicz K.H."/>
            <person name="Moore K.A."/>
            <person name="Stentiford G.D."/>
            <person name="Williams B.A."/>
        </authorList>
    </citation>
    <scope>NUCLEOTIDE SEQUENCE [LARGE SCALE GENOMIC DNA]</scope>
    <source>
        <strain evidence="1 2">TH1</strain>
    </source>
</reference>
<dbReference type="VEuPathDB" id="MicrosporidiaDB:EHP00_428"/>
<proteinExistence type="predicted"/>